<evidence type="ECO:0000313" key="7">
    <source>
        <dbReference type="Proteomes" id="UP001595859"/>
    </source>
</evidence>
<dbReference type="Proteomes" id="UP001595859">
    <property type="component" value="Unassembled WGS sequence"/>
</dbReference>
<organism evidence="6 7">
    <name type="scientific">Actinophytocola glycyrrhizae</name>
    <dbReference type="NCBI Taxonomy" id="2044873"/>
    <lineage>
        <taxon>Bacteria</taxon>
        <taxon>Bacillati</taxon>
        <taxon>Actinomycetota</taxon>
        <taxon>Actinomycetes</taxon>
        <taxon>Pseudonocardiales</taxon>
        <taxon>Pseudonocardiaceae</taxon>
    </lineage>
</organism>
<evidence type="ECO:0000313" key="6">
    <source>
        <dbReference type="EMBL" id="MFC4855845.1"/>
    </source>
</evidence>
<keyword evidence="4" id="KW-0804">Transcription</keyword>
<dbReference type="Gene3D" id="1.10.10.10">
    <property type="entry name" value="Winged helix-like DNA-binding domain superfamily/Winged helix DNA-binding domain"/>
    <property type="match status" value="1"/>
</dbReference>
<evidence type="ECO:0000256" key="2">
    <source>
        <dbReference type="ARBA" id="ARBA00023015"/>
    </source>
</evidence>
<keyword evidence="3" id="KW-0238">DNA-binding</keyword>
<protein>
    <submittedName>
        <fullName evidence="6">LysR substrate-binding domain-containing protein</fullName>
    </submittedName>
</protein>
<keyword evidence="7" id="KW-1185">Reference proteome</keyword>
<evidence type="ECO:0000256" key="1">
    <source>
        <dbReference type="ARBA" id="ARBA00009437"/>
    </source>
</evidence>
<dbReference type="EMBL" id="JBHSIS010000009">
    <property type="protein sequence ID" value="MFC4855845.1"/>
    <property type="molecule type" value="Genomic_DNA"/>
</dbReference>
<dbReference type="CDD" id="cd08432">
    <property type="entry name" value="PBP2_GcdR_TrpI_HvrB_AmpR_like"/>
    <property type="match status" value="1"/>
</dbReference>
<comment type="similarity">
    <text evidence="1">Belongs to the LysR transcriptional regulatory family.</text>
</comment>
<comment type="caution">
    <text evidence="6">The sequence shown here is derived from an EMBL/GenBank/DDBJ whole genome shotgun (WGS) entry which is preliminary data.</text>
</comment>
<sequence length="309" mass="33285">MTPRRLPPLNALRTFEAAGRLGSIRAAAGELVVTPGAVSRQVRVLESWLGVPLFQHEGRGLRLTPAGARYLDVVTRHLTAIGAATDEITGRSGSEHALHIRAYTLFATNWLIPRLTGFHQSQPWVELELMTSSRPGDFGQGDVDAEILPAGRQTSPGFETDVLVTDEVVLVCSPAYRERYRLEVPADVARLPAHGFLRSVASPELWDRWFRAAAVTGLDAGHGPSFGDSSLTCRAAAAGQGVALAPLTFVAPDLAADHLVMPFAQGVGPLMRFCLARPANRPRTRAFTAFRAWLLTEAAADQPVGQGLK</sequence>
<dbReference type="PANTHER" id="PTHR30537:SF79">
    <property type="entry name" value="TRANSCRIPTIONAL REGULATOR-RELATED"/>
    <property type="match status" value="1"/>
</dbReference>
<dbReference type="InterPro" id="IPR000847">
    <property type="entry name" value="LysR_HTH_N"/>
</dbReference>
<feature type="domain" description="HTH lysR-type" evidence="5">
    <location>
        <begin position="7"/>
        <end position="64"/>
    </location>
</feature>
<evidence type="ECO:0000259" key="5">
    <source>
        <dbReference type="PROSITE" id="PS50931"/>
    </source>
</evidence>
<dbReference type="InterPro" id="IPR058163">
    <property type="entry name" value="LysR-type_TF_proteobact-type"/>
</dbReference>
<dbReference type="PROSITE" id="PS50931">
    <property type="entry name" value="HTH_LYSR"/>
    <property type="match status" value="1"/>
</dbReference>
<dbReference type="Pfam" id="PF03466">
    <property type="entry name" value="LysR_substrate"/>
    <property type="match status" value="1"/>
</dbReference>
<dbReference type="Gene3D" id="3.40.190.10">
    <property type="entry name" value="Periplasmic binding protein-like II"/>
    <property type="match status" value="2"/>
</dbReference>
<evidence type="ECO:0000256" key="4">
    <source>
        <dbReference type="ARBA" id="ARBA00023163"/>
    </source>
</evidence>
<dbReference type="SUPFAM" id="SSF46785">
    <property type="entry name" value="Winged helix' DNA-binding domain"/>
    <property type="match status" value="1"/>
</dbReference>
<dbReference type="InterPro" id="IPR036388">
    <property type="entry name" value="WH-like_DNA-bd_sf"/>
</dbReference>
<dbReference type="InterPro" id="IPR036390">
    <property type="entry name" value="WH_DNA-bd_sf"/>
</dbReference>
<reference evidence="7" key="1">
    <citation type="journal article" date="2019" name="Int. J. Syst. Evol. Microbiol.">
        <title>The Global Catalogue of Microorganisms (GCM) 10K type strain sequencing project: providing services to taxonomists for standard genome sequencing and annotation.</title>
        <authorList>
            <consortium name="The Broad Institute Genomics Platform"/>
            <consortium name="The Broad Institute Genome Sequencing Center for Infectious Disease"/>
            <person name="Wu L."/>
            <person name="Ma J."/>
        </authorList>
    </citation>
    <scope>NUCLEOTIDE SEQUENCE [LARGE SCALE GENOMIC DNA]</scope>
    <source>
        <strain evidence="7">ZS-22-S1</strain>
    </source>
</reference>
<evidence type="ECO:0000256" key="3">
    <source>
        <dbReference type="ARBA" id="ARBA00023125"/>
    </source>
</evidence>
<gene>
    <name evidence="6" type="ORF">ACFPCV_20225</name>
</gene>
<dbReference type="SUPFAM" id="SSF53850">
    <property type="entry name" value="Periplasmic binding protein-like II"/>
    <property type="match status" value="1"/>
</dbReference>
<keyword evidence="2" id="KW-0805">Transcription regulation</keyword>
<dbReference type="InterPro" id="IPR005119">
    <property type="entry name" value="LysR_subst-bd"/>
</dbReference>
<name>A0ABV9S2I2_9PSEU</name>
<dbReference type="RefSeq" id="WP_378057814.1">
    <property type="nucleotide sequence ID" value="NZ_JBHSIS010000009.1"/>
</dbReference>
<dbReference type="Pfam" id="PF00126">
    <property type="entry name" value="HTH_1"/>
    <property type="match status" value="1"/>
</dbReference>
<proteinExistence type="inferred from homology"/>
<accession>A0ABV9S2I2</accession>
<dbReference type="PANTHER" id="PTHR30537">
    <property type="entry name" value="HTH-TYPE TRANSCRIPTIONAL REGULATOR"/>
    <property type="match status" value="1"/>
</dbReference>